<dbReference type="GO" id="GO:0032040">
    <property type="term" value="C:small-subunit processome"/>
    <property type="evidence" value="ECO:0007669"/>
    <property type="project" value="TreeGrafter"/>
</dbReference>
<reference evidence="3" key="2">
    <citation type="submission" date="2023-06" db="EMBL/GenBank/DDBJ databases">
        <authorList>
            <person name="Swenson N.G."/>
            <person name="Wegrzyn J.L."/>
            <person name="Mcevoy S.L."/>
        </authorList>
    </citation>
    <scope>NUCLEOTIDE SEQUENCE</scope>
    <source>
        <strain evidence="3">NS2018</strain>
        <tissue evidence="3">Leaf</tissue>
    </source>
</reference>
<proteinExistence type="predicted"/>
<dbReference type="Gene3D" id="2.130.10.10">
    <property type="entry name" value="YVTN repeat-like/Quinoprotein amine dehydrogenase"/>
    <property type="match status" value="1"/>
</dbReference>
<dbReference type="InterPro" id="IPR001680">
    <property type="entry name" value="WD40_rpt"/>
</dbReference>
<dbReference type="PROSITE" id="PS50082">
    <property type="entry name" value="WD_REPEATS_2"/>
    <property type="match status" value="1"/>
</dbReference>
<dbReference type="Proteomes" id="UP001168877">
    <property type="component" value="Unassembled WGS sequence"/>
</dbReference>
<protein>
    <submittedName>
        <fullName evidence="3">Uncharacterized protein</fullName>
    </submittedName>
</protein>
<dbReference type="InterPro" id="IPR036322">
    <property type="entry name" value="WD40_repeat_dom_sf"/>
</dbReference>
<keyword evidence="1" id="KW-0853">WD repeat</keyword>
<dbReference type="SMART" id="SM00320">
    <property type="entry name" value="WD40"/>
    <property type="match status" value="3"/>
</dbReference>
<feature type="compositionally biased region" description="Basic and acidic residues" evidence="2">
    <location>
        <begin position="68"/>
        <end position="77"/>
    </location>
</feature>
<dbReference type="InterPro" id="IPR027145">
    <property type="entry name" value="PWP2"/>
</dbReference>
<keyword evidence="4" id="KW-1185">Reference proteome</keyword>
<name>A0AA39VXM9_ACESA</name>
<dbReference type="GO" id="GO:0000028">
    <property type="term" value="P:ribosomal small subunit assembly"/>
    <property type="evidence" value="ECO:0007669"/>
    <property type="project" value="TreeGrafter"/>
</dbReference>
<dbReference type="GO" id="GO:0000462">
    <property type="term" value="P:maturation of SSU-rRNA from tricistronic rRNA transcript (SSU-rRNA, 5.8S rRNA, LSU-rRNA)"/>
    <property type="evidence" value="ECO:0007669"/>
    <property type="project" value="TreeGrafter"/>
</dbReference>
<dbReference type="SUPFAM" id="SSF50978">
    <property type="entry name" value="WD40 repeat-like"/>
    <property type="match status" value="1"/>
</dbReference>
<reference evidence="3" key="1">
    <citation type="journal article" date="2022" name="Plant J.">
        <title>Strategies of tolerance reflected in two North American maple genomes.</title>
        <authorList>
            <person name="McEvoy S.L."/>
            <person name="Sezen U.U."/>
            <person name="Trouern-Trend A."/>
            <person name="McMahon S.M."/>
            <person name="Schaberg P.G."/>
            <person name="Yang J."/>
            <person name="Wegrzyn J.L."/>
            <person name="Swenson N.G."/>
        </authorList>
    </citation>
    <scope>NUCLEOTIDE SEQUENCE</scope>
    <source>
        <strain evidence="3">NS2018</strain>
    </source>
</reference>
<dbReference type="AlphaFoldDB" id="A0AA39VXM9"/>
<feature type="compositionally biased region" description="Basic and acidic residues" evidence="2">
    <location>
        <begin position="11"/>
        <end position="26"/>
    </location>
</feature>
<dbReference type="GO" id="GO:0034388">
    <property type="term" value="C:Pwp2p-containing subcomplex of 90S preribosome"/>
    <property type="evidence" value="ECO:0007669"/>
    <property type="project" value="TreeGrafter"/>
</dbReference>
<feature type="compositionally biased region" description="Basic and acidic residues" evidence="2">
    <location>
        <begin position="44"/>
        <end position="60"/>
    </location>
</feature>
<feature type="repeat" description="WD" evidence="1">
    <location>
        <begin position="140"/>
        <end position="181"/>
    </location>
</feature>
<feature type="region of interest" description="Disordered" evidence="2">
    <location>
        <begin position="1"/>
        <end position="93"/>
    </location>
</feature>
<comment type="caution">
    <text evidence="3">The sequence shown here is derived from an EMBL/GenBank/DDBJ whole genome shotgun (WGS) entry which is preliminary data.</text>
</comment>
<feature type="compositionally biased region" description="Low complexity" evidence="2">
    <location>
        <begin position="1"/>
        <end position="10"/>
    </location>
</feature>
<evidence type="ECO:0000256" key="1">
    <source>
        <dbReference type="PROSITE-ProRule" id="PRU00221"/>
    </source>
</evidence>
<evidence type="ECO:0000313" key="3">
    <source>
        <dbReference type="EMBL" id="KAK0596110.1"/>
    </source>
</evidence>
<dbReference type="InterPro" id="IPR015943">
    <property type="entry name" value="WD40/YVTN_repeat-like_dom_sf"/>
</dbReference>
<evidence type="ECO:0000313" key="4">
    <source>
        <dbReference type="Proteomes" id="UP001168877"/>
    </source>
</evidence>
<dbReference type="PANTHER" id="PTHR19858">
    <property type="entry name" value="WD40 REPEAT PROTEIN"/>
    <property type="match status" value="1"/>
</dbReference>
<sequence length="253" mass="27473">MDKTTQTAQAAKDKTYQTAEAAKDKTVQAAKATQDKAGQATQATKDKTSDTADATKKKSQETGQATRDSAEAGKEKTGGILSQTGDQVKNMAQGATDAVKRTFGFDETTRGEDSEPPLRVLRRGTAKVWTVSSGFCFVTFAEHTNAVTALHFMANNHCLLSASLDGTFRAWDLFRYRNFRTFTAPSSRQFDSLAADQSGEVICAGTLDSFEIFVWSMKTGRLLDILSGHEGPVHDLAFSPTNVSYYLLTISLP</sequence>
<dbReference type="PROSITE" id="PS50294">
    <property type="entry name" value="WD_REPEATS_REGION"/>
    <property type="match status" value="1"/>
</dbReference>
<organism evidence="3 4">
    <name type="scientific">Acer saccharum</name>
    <name type="common">Sugar maple</name>
    <dbReference type="NCBI Taxonomy" id="4024"/>
    <lineage>
        <taxon>Eukaryota</taxon>
        <taxon>Viridiplantae</taxon>
        <taxon>Streptophyta</taxon>
        <taxon>Embryophyta</taxon>
        <taxon>Tracheophyta</taxon>
        <taxon>Spermatophyta</taxon>
        <taxon>Magnoliopsida</taxon>
        <taxon>eudicotyledons</taxon>
        <taxon>Gunneridae</taxon>
        <taxon>Pentapetalae</taxon>
        <taxon>rosids</taxon>
        <taxon>malvids</taxon>
        <taxon>Sapindales</taxon>
        <taxon>Sapindaceae</taxon>
        <taxon>Hippocastanoideae</taxon>
        <taxon>Acereae</taxon>
        <taxon>Acer</taxon>
    </lineage>
</organism>
<dbReference type="Pfam" id="PF00400">
    <property type="entry name" value="WD40"/>
    <property type="match status" value="2"/>
</dbReference>
<accession>A0AA39VXM9</accession>
<evidence type="ECO:0000256" key="2">
    <source>
        <dbReference type="SAM" id="MobiDB-lite"/>
    </source>
</evidence>
<gene>
    <name evidence="3" type="ORF">LWI29_012921</name>
</gene>
<dbReference type="EMBL" id="JAUESC010000004">
    <property type="protein sequence ID" value="KAK0596110.1"/>
    <property type="molecule type" value="Genomic_DNA"/>
</dbReference>
<dbReference type="PANTHER" id="PTHR19858:SF0">
    <property type="entry name" value="PERIODIC TRYPTOPHAN PROTEIN 2 HOMOLOG"/>
    <property type="match status" value="1"/>
</dbReference>